<reference evidence="3 4" key="1">
    <citation type="submission" date="2016-12" db="EMBL/GenBank/DDBJ databases">
        <title>Diversity of luminous bacteria.</title>
        <authorList>
            <person name="Yoshizawa S."/>
            <person name="Kogure K."/>
        </authorList>
    </citation>
    <scope>NUCLEOTIDE SEQUENCE [LARGE SCALE GENOMIC DNA]</scope>
    <source>
        <strain evidence="3 4">ATCC 33715</strain>
    </source>
</reference>
<dbReference type="Gene3D" id="1.20.120.160">
    <property type="entry name" value="HPT domain"/>
    <property type="match status" value="1"/>
</dbReference>
<dbReference type="EMBL" id="MSCO01000001">
    <property type="protein sequence ID" value="PQJ88805.1"/>
    <property type="molecule type" value="Genomic_DNA"/>
</dbReference>
<accession>A0A2S7XCE3</accession>
<dbReference type="Pfam" id="PF01627">
    <property type="entry name" value="Hpt"/>
    <property type="match status" value="1"/>
</dbReference>
<dbReference type="SUPFAM" id="SSF47226">
    <property type="entry name" value="Histidine-containing phosphotransfer domain, HPT domain"/>
    <property type="match status" value="1"/>
</dbReference>
<dbReference type="OrthoDB" id="6313555at2"/>
<feature type="domain" description="HPt" evidence="2">
    <location>
        <begin position="26"/>
        <end position="88"/>
    </location>
</feature>
<dbReference type="GO" id="GO:0000160">
    <property type="term" value="P:phosphorelay signal transduction system"/>
    <property type="evidence" value="ECO:0007669"/>
    <property type="project" value="UniProtKB-KW"/>
</dbReference>
<dbReference type="GO" id="GO:0004672">
    <property type="term" value="F:protein kinase activity"/>
    <property type="evidence" value="ECO:0007669"/>
    <property type="project" value="UniProtKB-ARBA"/>
</dbReference>
<sequence>MSQYINQKAVNQLVQEVGDENVPFLFGIFCDELDDFIGTLSTQPEIEKVREISHCLKSSAGSFGADKLASMAVDIEEKAKQHQDEWVERNISEFVNIARGTEIAYRKLLIK</sequence>
<name>A0A2S7XCE3_9GAMM</name>
<evidence type="ECO:0000259" key="2">
    <source>
        <dbReference type="Pfam" id="PF01627"/>
    </source>
</evidence>
<evidence type="ECO:0000313" key="4">
    <source>
        <dbReference type="Proteomes" id="UP000239263"/>
    </source>
</evidence>
<keyword evidence="1" id="KW-0902">Two-component regulatory system</keyword>
<evidence type="ECO:0000256" key="1">
    <source>
        <dbReference type="ARBA" id="ARBA00023012"/>
    </source>
</evidence>
<evidence type="ECO:0000313" key="3">
    <source>
        <dbReference type="EMBL" id="PQJ88805.1"/>
    </source>
</evidence>
<organism evidence="3 4">
    <name type="scientific">Aliivibrio sifiae</name>
    <dbReference type="NCBI Taxonomy" id="566293"/>
    <lineage>
        <taxon>Bacteria</taxon>
        <taxon>Pseudomonadati</taxon>
        <taxon>Pseudomonadota</taxon>
        <taxon>Gammaproteobacteria</taxon>
        <taxon>Vibrionales</taxon>
        <taxon>Vibrionaceae</taxon>
        <taxon>Aliivibrio</taxon>
    </lineage>
</organism>
<dbReference type="InterPro" id="IPR036641">
    <property type="entry name" value="HPT_dom_sf"/>
</dbReference>
<dbReference type="Proteomes" id="UP000239263">
    <property type="component" value="Unassembled WGS sequence"/>
</dbReference>
<protein>
    <submittedName>
        <fullName evidence="3">Autoinducer</fullName>
    </submittedName>
</protein>
<proteinExistence type="predicted"/>
<dbReference type="InterPro" id="IPR008207">
    <property type="entry name" value="Sig_transdc_His_kin_Hpt_dom"/>
</dbReference>
<gene>
    <name evidence="3" type="ORF">BTO22_04075</name>
</gene>
<dbReference type="AlphaFoldDB" id="A0A2S7XCE3"/>
<comment type="caution">
    <text evidence="3">The sequence shown here is derived from an EMBL/GenBank/DDBJ whole genome shotgun (WGS) entry which is preliminary data.</text>
</comment>
<dbReference type="RefSeq" id="WP_105054391.1">
    <property type="nucleotide sequence ID" value="NZ_CAWNRT010000001.1"/>
</dbReference>